<evidence type="ECO:0000313" key="8">
    <source>
        <dbReference type="Proteomes" id="UP001174909"/>
    </source>
</evidence>
<evidence type="ECO:0000313" key="7">
    <source>
        <dbReference type="EMBL" id="CAI8025262.1"/>
    </source>
</evidence>
<dbReference type="Pfam" id="PF01494">
    <property type="entry name" value="FAD_binding_3"/>
    <property type="match status" value="1"/>
</dbReference>
<dbReference type="InterPro" id="IPR050700">
    <property type="entry name" value="YIM1/Zinc_Alcohol_DH_Fams"/>
</dbReference>
<dbReference type="Gene3D" id="3.50.50.60">
    <property type="entry name" value="FAD/NAD(P)-binding domain"/>
    <property type="match status" value="1"/>
</dbReference>
<dbReference type="SMART" id="SM00829">
    <property type="entry name" value="PKS_ER"/>
    <property type="match status" value="1"/>
</dbReference>
<sequence length="950" mass="104065">MSSPVEETEVVVVGGGPVGLTTAASLNYHGIKTIVVEKKTAISVLAKAQFLSGRSIEHYRQIGLEKLVQNAAWARDQQVTIRICNQVLNGNSLVLNKISSWGDIVDKKPGCKFLFYKEGMSASAPLMCPQTSLEPALREHLDGKENVSMLWGWEVANLEQDANGATLTIVSGEGEDRREKQIRAKFVVACDGGRSPLRRLLNVHTYGDFVFARAVSIMIRSNEVFDRIQQITGPGLFIVINQQFFAVLVNVKVKGEFATHIVLPRGTTDEKVNDIVSNPSRYINMILGERVAHTISVVSAYSMHGLVTTEFGVGRCFFAGDSAHQWVPAGGLGLNTGIGDVFNLTWKIAAVLKGYGGPQLLKSYEVERKPVCDLTRRYAMALARTAGGGGNSSVLTGIILSSPIITSILRKFLNPALDSRLAAGQKYVFGLEYPNSNVVVHEHNPNGKQYLSITTEKYVPTSFPGQRAPHVALPDQETILDLFGNGFVLLVIGGQKTDCVQLRHELEKRNVPFSTHAFSKFTELVALYDRKYFLVRPDGVICWRSDIQPSAHEARRIVSIVLGDCPPQRLSPFHPQKPSSQSASFVLDIILASGIGSLLHKYASLDFKASLGVGLGLFWFLRRRKTTPQITEESTGRHKAAVINAFGNAEDVFQVDSRFTQKFREDDILIRVRAVSVNPIDVKIRRGYIASLLNRVARLKGTSMFPILLGRDCSGEVIAVGDNVTKFVSGDEVYALSGFSGGTYAQFAVVSAESAALKPKTIDHREAASIPFVAATAYSALVENVGLSRTNTRGKKVLVHGGTGGVGSFAVQLLKAWGATVAVTCSAENASLARSLGADKVIDYKTSDFTREIQYYDVVLDTIGRSGYERRSLKVLKMYDGASYVTIVTPKVTFLSKFPTNSGCYCVLVVLLLQDHHEQDFGWARVLLLDCQSQWKDSRSCLGDGRQRRD</sequence>
<evidence type="ECO:0000259" key="6">
    <source>
        <dbReference type="SMART" id="SM00829"/>
    </source>
</evidence>
<proteinExistence type="inferred from homology"/>
<evidence type="ECO:0000256" key="3">
    <source>
        <dbReference type="ARBA" id="ARBA00022946"/>
    </source>
</evidence>
<keyword evidence="5" id="KW-0496">Mitochondrion</keyword>
<comment type="caution">
    <text evidence="7">The sequence shown here is derived from an EMBL/GenBank/DDBJ whole genome shotgun (WGS) entry which is preliminary data.</text>
</comment>
<protein>
    <submittedName>
        <fullName evidence="7">Reticulon-4-interacting protein 1, mitochondrial</fullName>
    </submittedName>
</protein>
<dbReference type="Gene3D" id="3.40.50.720">
    <property type="entry name" value="NAD(P)-binding Rossmann-like Domain"/>
    <property type="match status" value="1"/>
</dbReference>
<dbReference type="SUPFAM" id="SSF51735">
    <property type="entry name" value="NAD(P)-binding Rossmann-fold domains"/>
    <property type="match status" value="1"/>
</dbReference>
<reference evidence="7" key="1">
    <citation type="submission" date="2023-03" db="EMBL/GenBank/DDBJ databases">
        <authorList>
            <person name="Steffen K."/>
            <person name="Cardenas P."/>
        </authorList>
    </citation>
    <scope>NUCLEOTIDE SEQUENCE</scope>
</reference>
<dbReference type="EMBL" id="CASHTH010002136">
    <property type="protein sequence ID" value="CAI8025262.1"/>
    <property type="molecule type" value="Genomic_DNA"/>
</dbReference>
<dbReference type="Proteomes" id="UP001174909">
    <property type="component" value="Unassembled WGS sequence"/>
</dbReference>
<evidence type="ECO:0000256" key="1">
    <source>
        <dbReference type="ARBA" id="ARBA00004173"/>
    </source>
</evidence>
<gene>
    <name evidence="7" type="ORF">GBAR_LOCUS14612</name>
</gene>
<dbReference type="InterPro" id="IPR002938">
    <property type="entry name" value="FAD-bd"/>
</dbReference>
<dbReference type="AlphaFoldDB" id="A0AA35SAH3"/>
<evidence type="ECO:0000256" key="4">
    <source>
        <dbReference type="ARBA" id="ARBA00023002"/>
    </source>
</evidence>
<dbReference type="PANTHER" id="PTHR11695">
    <property type="entry name" value="ALCOHOL DEHYDROGENASE RELATED"/>
    <property type="match status" value="1"/>
</dbReference>
<dbReference type="GO" id="GO:0016491">
    <property type="term" value="F:oxidoreductase activity"/>
    <property type="evidence" value="ECO:0007669"/>
    <property type="project" value="UniProtKB-KW"/>
</dbReference>
<dbReference type="Gene3D" id="3.90.180.10">
    <property type="entry name" value="Medium-chain alcohol dehydrogenases, catalytic domain"/>
    <property type="match status" value="1"/>
</dbReference>
<dbReference type="InterPro" id="IPR011032">
    <property type="entry name" value="GroES-like_sf"/>
</dbReference>
<dbReference type="SUPFAM" id="SSF51905">
    <property type="entry name" value="FAD/NAD(P)-binding domain"/>
    <property type="match status" value="1"/>
</dbReference>
<dbReference type="PANTHER" id="PTHR11695:SF294">
    <property type="entry name" value="RETICULON-4-INTERACTING PROTEIN 1, MITOCHONDRIAL"/>
    <property type="match status" value="1"/>
</dbReference>
<dbReference type="InterPro" id="IPR036188">
    <property type="entry name" value="FAD/NAD-bd_sf"/>
</dbReference>
<dbReference type="PRINTS" id="PR00420">
    <property type="entry name" value="RNGMNOXGNASE"/>
</dbReference>
<dbReference type="InterPro" id="IPR013154">
    <property type="entry name" value="ADH-like_N"/>
</dbReference>
<name>A0AA35SAH3_GEOBA</name>
<keyword evidence="8" id="KW-1185">Reference proteome</keyword>
<comment type="subcellular location">
    <subcellularLocation>
        <location evidence="1">Mitochondrion</location>
    </subcellularLocation>
</comment>
<evidence type="ECO:0000256" key="2">
    <source>
        <dbReference type="ARBA" id="ARBA00010371"/>
    </source>
</evidence>
<comment type="similarity">
    <text evidence="2">Belongs to the zinc-containing alcohol dehydrogenase family. Quinone oxidoreductase subfamily.</text>
</comment>
<dbReference type="Gene3D" id="3.40.30.120">
    <property type="match status" value="1"/>
</dbReference>
<dbReference type="InterPro" id="IPR020843">
    <property type="entry name" value="ER"/>
</dbReference>
<dbReference type="SUPFAM" id="SSF50129">
    <property type="entry name" value="GroES-like"/>
    <property type="match status" value="1"/>
</dbReference>
<dbReference type="Pfam" id="PF00107">
    <property type="entry name" value="ADH_zinc_N"/>
    <property type="match status" value="1"/>
</dbReference>
<accession>A0AA35SAH3</accession>
<evidence type="ECO:0000256" key="5">
    <source>
        <dbReference type="ARBA" id="ARBA00023128"/>
    </source>
</evidence>
<dbReference type="Pfam" id="PF21274">
    <property type="entry name" value="Rng_hyd_C"/>
    <property type="match status" value="1"/>
</dbReference>
<dbReference type="FunFam" id="3.40.50.720:FF:000147">
    <property type="entry name" value="Reticulon-4-interacting protein 1 homolog, mitochondrial"/>
    <property type="match status" value="1"/>
</dbReference>
<keyword evidence="4" id="KW-0560">Oxidoreductase</keyword>
<dbReference type="InterPro" id="IPR036291">
    <property type="entry name" value="NAD(P)-bd_dom_sf"/>
</dbReference>
<dbReference type="Gene3D" id="3.30.9.10">
    <property type="entry name" value="D-Amino Acid Oxidase, subunit A, domain 2"/>
    <property type="match status" value="1"/>
</dbReference>
<organism evidence="7 8">
    <name type="scientific">Geodia barretti</name>
    <name type="common">Barrett's horny sponge</name>
    <dbReference type="NCBI Taxonomy" id="519541"/>
    <lineage>
        <taxon>Eukaryota</taxon>
        <taxon>Metazoa</taxon>
        <taxon>Porifera</taxon>
        <taxon>Demospongiae</taxon>
        <taxon>Heteroscleromorpha</taxon>
        <taxon>Tetractinellida</taxon>
        <taxon>Astrophorina</taxon>
        <taxon>Geodiidae</taxon>
        <taxon>Geodia</taxon>
    </lineage>
</organism>
<feature type="domain" description="Enoyl reductase (ER)" evidence="6">
    <location>
        <begin position="648"/>
        <end position="947"/>
    </location>
</feature>
<dbReference type="GO" id="GO:0005739">
    <property type="term" value="C:mitochondrion"/>
    <property type="evidence" value="ECO:0007669"/>
    <property type="project" value="UniProtKB-SubCell"/>
</dbReference>
<dbReference type="Pfam" id="PF08240">
    <property type="entry name" value="ADH_N"/>
    <property type="match status" value="1"/>
</dbReference>
<dbReference type="GO" id="GO:0071949">
    <property type="term" value="F:FAD binding"/>
    <property type="evidence" value="ECO:0007669"/>
    <property type="project" value="InterPro"/>
</dbReference>
<dbReference type="InterPro" id="IPR013149">
    <property type="entry name" value="ADH-like_C"/>
</dbReference>
<keyword evidence="3" id="KW-0809">Transit peptide</keyword>